<name>A0A9Q0LDA3_ANAIG</name>
<proteinExistence type="predicted"/>
<keyword evidence="1" id="KW-0812">Transmembrane</keyword>
<feature type="transmembrane region" description="Helical" evidence="1">
    <location>
        <begin position="178"/>
        <end position="199"/>
    </location>
</feature>
<comment type="caution">
    <text evidence="3">The sequence shown here is derived from an EMBL/GenBank/DDBJ whole genome shotgun (WGS) entry which is preliminary data.</text>
</comment>
<sequence>MKNFLYFLLLYLLIIQFTNELETNLSPNLPLNNLEILPDVSHKFYLNNLTQNTKYEIKISYSSSNPTNFKMELFTECQCYPNEKESFTCVNEKIPKNGQRKLLNAEKVIFSVNSILQIEELIDETNCCGTVNSICHPFLNVLPLYDGFSHLENYEKRLIPINIILENLDPINIPVSCYPVIITAVILAILALILTPLLAKKIQNYSIKESKKNQ</sequence>
<evidence type="ECO:0000313" key="4">
    <source>
        <dbReference type="Proteomes" id="UP001149090"/>
    </source>
</evidence>
<reference evidence="3" key="1">
    <citation type="submission" date="2022-10" db="EMBL/GenBank/DDBJ databases">
        <title>Novel sulphate-reducing endosymbionts in the free-living metamonad Anaeramoeba.</title>
        <authorList>
            <person name="Jerlstrom-Hultqvist J."/>
            <person name="Cepicka I."/>
            <person name="Gallot-Lavallee L."/>
            <person name="Salas-Leiva D."/>
            <person name="Curtis B.A."/>
            <person name="Zahonova K."/>
            <person name="Pipaliya S."/>
            <person name="Dacks J."/>
            <person name="Roger A.J."/>
        </authorList>
    </citation>
    <scope>NUCLEOTIDE SEQUENCE</scope>
    <source>
        <strain evidence="3">BMAN</strain>
    </source>
</reference>
<evidence type="ECO:0000313" key="3">
    <source>
        <dbReference type="EMBL" id="KAJ5070279.1"/>
    </source>
</evidence>
<keyword evidence="4" id="KW-1185">Reference proteome</keyword>
<keyword evidence="2" id="KW-0732">Signal</keyword>
<dbReference type="PANTHER" id="PTHR35465">
    <property type="entry name" value="CAVEOLIN-1 PROTEIN"/>
    <property type="match status" value="1"/>
</dbReference>
<dbReference type="PANTHER" id="PTHR35465:SF1">
    <property type="entry name" value="PHOSPHATIDYLINOSITOL-GLYCAN BIOSYNTHESIS CLASS X PROTEIN"/>
    <property type="match status" value="1"/>
</dbReference>
<feature type="signal peptide" evidence="2">
    <location>
        <begin position="1"/>
        <end position="20"/>
    </location>
</feature>
<dbReference type="OMA" id="MELFTEC"/>
<accession>A0A9Q0LDA3</accession>
<dbReference type="Proteomes" id="UP001149090">
    <property type="component" value="Unassembled WGS sequence"/>
</dbReference>
<evidence type="ECO:0000256" key="2">
    <source>
        <dbReference type="SAM" id="SignalP"/>
    </source>
</evidence>
<protein>
    <submittedName>
        <fullName evidence="3">Caveolin-1 protein</fullName>
    </submittedName>
</protein>
<dbReference type="EMBL" id="JAPDFW010000097">
    <property type="protein sequence ID" value="KAJ5070279.1"/>
    <property type="molecule type" value="Genomic_DNA"/>
</dbReference>
<organism evidence="3 4">
    <name type="scientific">Anaeramoeba ignava</name>
    <name type="common">Anaerobic marine amoeba</name>
    <dbReference type="NCBI Taxonomy" id="1746090"/>
    <lineage>
        <taxon>Eukaryota</taxon>
        <taxon>Metamonada</taxon>
        <taxon>Anaeramoebidae</taxon>
        <taxon>Anaeramoeba</taxon>
    </lineage>
</organism>
<gene>
    <name evidence="3" type="ORF">M0811_11127</name>
</gene>
<keyword evidence="1" id="KW-0472">Membrane</keyword>
<feature type="chain" id="PRO_5040402844" evidence="2">
    <location>
        <begin position="21"/>
        <end position="214"/>
    </location>
</feature>
<dbReference type="OrthoDB" id="3360032at2759"/>
<evidence type="ECO:0000256" key="1">
    <source>
        <dbReference type="SAM" id="Phobius"/>
    </source>
</evidence>
<keyword evidence="1" id="KW-1133">Transmembrane helix</keyword>
<dbReference type="AlphaFoldDB" id="A0A9Q0LDA3"/>